<comment type="function">
    <text evidence="7">Autophagy-specific protein that functions in response to autophagy-inducing signals as a scaffold to recruit other ATG proteins to organize preautophagosomal structure (PAS) formation. Modulates the timing and magnitude of the autophagy response, such as the size of the sequestering vesicles. Plays particularly a role in pexophagy and nucleophagy.</text>
</comment>
<dbReference type="Proteomes" id="UP000191518">
    <property type="component" value="Unassembled WGS sequence"/>
</dbReference>
<dbReference type="GO" id="GO:1990316">
    <property type="term" value="C:Atg1/ULK1 kinase complex"/>
    <property type="evidence" value="ECO:0007669"/>
    <property type="project" value="TreeGrafter"/>
</dbReference>
<evidence type="ECO:0000256" key="5">
    <source>
        <dbReference type="ARBA" id="ARBA00023136"/>
    </source>
</evidence>
<evidence type="ECO:0000256" key="4">
    <source>
        <dbReference type="ARBA" id="ARBA00023006"/>
    </source>
</evidence>
<dbReference type="GO" id="GO:0034727">
    <property type="term" value="P:piecemeal microautophagy of the nucleus"/>
    <property type="evidence" value="ECO:0007669"/>
    <property type="project" value="TreeGrafter"/>
</dbReference>
<dbReference type="InterPro" id="IPR045326">
    <property type="entry name" value="ATG17-like_dom"/>
</dbReference>
<dbReference type="Pfam" id="PF04108">
    <property type="entry name" value="ATG17_like"/>
    <property type="match status" value="1"/>
</dbReference>
<comment type="caution">
    <text evidence="10">The sequence shown here is derived from an EMBL/GenBank/DDBJ whole genome shotgun (WGS) entry which is preliminary data.</text>
</comment>
<evidence type="ECO:0000259" key="9">
    <source>
        <dbReference type="Pfam" id="PF04108"/>
    </source>
</evidence>
<dbReference type="EMBL" id="MDYP01000039">
    <property type="protein sequence ID" value="OQE02694.1"/>
    <property type="molecule type" value="Genomic_DNA"/>
</dbReference>
<dbReference type="GO" id="GO:0000045">
    <property type="term" value="P:autophagosome assembly"/>
    <property type="evidence" value="ECO:0007669"/>
    <property type="project" value="TreeGrafter"/>
</dbReference>
<gene>
    <name evidence="10" type="ORF">PENVUL_c039G02499</name>
</gene>
<keyword evidence="11" id="KW-1185">Reference proteome</keyword>
<evidence type="ECO:0000313" key="11">
    <source>
        <dbReference type="Proteomes" id="UP000191518"/>
    </source>
</evidence>
<dbReference type="STRING" id="29845.A0A1V6RMK4"/>
<sequence length="558" mass="61460">MASSQSSSSSIRPQAGLNDGDQQSLPQVDTLISYLLGAKRSLSSIAHVWRANEIVTASHSALEQSVIVCSRTGFLRRGLNGQLRLLYDVRTEVEQISYRGRAEFSVALKNLDAADARLRNTLDLLRGTIVHASFRPGDEEQKSLHDFVDERGVEELHASLKASIDRTNTARAELDTSNREFDDELQVTRQSLRHYHTATKLASSRLSITSSSSSTSDSGLLTLSSMPGQIQSLEAHAQEMAILLEALVRHFDLCVTAVKHTDGGGAVARSITGDMSAGVDGSNDGMPNIGAEINANLNAPLDPMTDAEYQEMVAVLIKDAPEADDVVMEIQDRINEMESIFEQVQAQRDALLSISKATIEVHCHLSSLASSRLPRYISQAHNFTRVWLEENDRINSGLAELSDLHSLYDGFLNAYDSLLLEVARRRDVRQRVENVLRETRQKLDQLHHEDAAARDAFRVEQGDFLPSDIWPGVGLAPMHVEFSRLPGGHLDNNPVAQHSLEGPSVHEYTGPANAGISDGSDEGEQIPELPRDLIKEAYARVYARVNARTQIVPQMHTP</sequence>
<dbReference type="GO" id="GO:0060090">
    <property type="term" value="F:molecular adaptor activity"/>
    <property type="evidence" value="ECO:0007669"/>
    <property type="project" value="TreeGrafter"/>
</dbReference>
<feature type="compositionally biased region" description="Low complexity" evidence="8">
    <location>
        <begin position="1"/>
        <end position="10"/>
    </location>
</feature>
<evidence type="ECO:0000256" key="2">
    <source>
        <dbReference type="ARBA" id="ARBA00013806"/>
    </source>
</evidence>
<dbReference type="PANTHER" id="PTHR28005">
    <property type="entry name" value="AUTOPHAGY-RELATED PROTEIN 17"/>
    <property type="match status" value="1"/>
</dbReference>
<dbReference type="PANTHER" id="PTHR28005:SF1">
    <property type="entry name" value="AUTOPHAGY-RELATED PROTEIN 17"/>
    <property type="match status" value="1"/>
</dbReference>
<evidence type="ECO:0000256" key="7">
    <source>
        <dbReference type="RuleBase" id="RU368080"/>
    </source>
</evidence>
<evidence type="ECO:0000256" key="1">
    <source>
        <dbReference type="ARBA" id="ARBA00006259"/>
    </source>
</evidence>
<keyword evidence="5" id="KW-0472">Membrane</keyword>
<comment type="similarity">
    <text evidence="1 7">Belongs to the ATG17 family.</text>
</comment>
<keyword evidence="3 7" id="KW-0963">Cytoplasm</keyword>
<dbReference type="GO" id="GO:0000422">
    <property type="term" value="P:autophagy of mitochondrion"/>
    <property type="evidence" value="ECO:0007669"/>
    <property type="project" value="TreeGrafter"/>
</dbReference>
<feature type="domain" description="Autophagy protein ATG17-like" evidence="9">
    <location>
        <begin position="41"/>
        <end position="465"/>
    </location>
</feature>
<organism evidence="10 11">
    <name type="scientific">Penicillium vulpinum</name>
    <dbReference type="NCBI Taxonomy" id="29845"/>
    <lineage>
        <taxon>Eukaryota</taxon>
        <taxon>Fungi</taxon>
        <taxon>Dikarya</taxon>
        <taxon>Ascomycota</taxon>
        <taxon>Pezizomycotina</taxon>
        <taxon>Eurotiomycetes</taxon>
        <taxon>Eurotiomycetidae</taxon>
        <taxon>Eurotiales</taxon>
        <taxon>Aspergillaceae</taxon>
        <taxon>Penicillium</taxon>
    </lineage>
</organism>
<feature type="region of interest" description="Disordered" evidence="8">
    <location>
        <begin position="1"/>
        <end position="23"/>
    </location>
</feature>
<accession>A0A1V6RMK4</accession>
<name>A0A1V6RMK4_9EURO</name>
<proteinExistence type="inferred from homology"/>
<evidence type="ECO:0000256" key="6">
    <source>
        <dbReference type="ARBA" id="ARBA00024948"/>
    </source>
</evidence>
<dbReference type="OrthoDB" id="1937984at2759"/>
<dbReference type="AlphaFoldDB" id="A0A1V6RMK4"/>
<dbReference type="InterPro" id="IPR007240">
    <property type="entry name" value="Atg17"/>
</dbReference>
<comment type="subcellular location">
    <subcellularLocation>
        <location evidence="7">Cytoplasm</location>
    </subcellularLocation>
    <subcellularLocation>
        <location evidence="7">Preautophagosomal structure membrane</location>
        <topology evidence="7">Peripheral membrane protein</topology>
    </subcellularLocation>
</comment>
<comment type="function">
    <text evidence="6">Autophagy-specific protein that functions in response to autophagy-inducing signals as a scaffold to recruit other ATG proteins to organize pre-autophagosomal structure (PAS) formation. Modulates the timing and magnitude of the autophagy response, such as the size of the sequestering vesicles. Plays particularly a role in pexophagy and nucleophagy.</text>
</comment>
<evidence type="ECO:0000256" key="8">
    <source>
        <dbReference type="SAM" id="MobiDB-lite"/>
    </source>
</evidence>
<reference evidence="11" key="1">
    <citation type="journal article" date="2017" name="Nat. Microbiol.">
        <title>Global analysis of biosynthetic gene clusters reveals vast potential of secondary metabolite production in Penicillium species.</title>
        <authorList>
            <person name="Nielsen J.C."/>
            <person name="Grijseels S."/>
            <person name="Prigent S."/>
            <person name="Ji B."/>
            <person name="Dainat J."/>
            <person name="Nielsen K.F."/>
            <person name="Frisvad J.C."/>
            <person name="Workman M."/>
            <person name="Nielsen J."/>
        </authorList>
    </citation>
    <scope>NUCLEOTIDE SEQUENCE [LARGE SCALE GENOMIC DNA]</scope>
    <source>
        <strain evidence="11">IBT 29486</strain>
    </source>
</reference>
<dbReference type="GO" id="GO:0030295">
    <property type="term" value="F:protein kinase activator activity"/>
    <property type="evidence" value="ECO:0007669"/>
    <property type="project" value="TreeGrafter"/>
</dbReference>
<protein>
    <recommendedName>
        <fullName evidence="2 7">Autophagy-related protein 17</fullName>
    </recommendedName>
</protein>
<dbReference type="GO" id="GO:0034045">
    <property type="term" value="C:phagophore assembly site membrane"/>
    <property type="evidence" value="ECO:0007669"/>
    <property type="project" value="UniProtKB-SubCell"/>
</dbReference>
<evidence type="ECO:0000313" key="10">
    <source>
        <dbReference type="EMBL" id="OQE02694.1"/>
    </source>
</evidence>
<keyword evidence="4 7" id="KW-0072">Autophagy</keyword>
<evidence type="ECO:0000256" key="3">
    <source>
        <dbReference type="ARBA" id="ARBA00022490"/>
    </source>
</evidence>